<dbReference type="Proteomes" id="UP001062846">
    <property type="component" value="Chromosome 10"/>
</dbReference>
<comment type="caution">
    <text evidence="1">The sequence shown here is derived from an EMBL/GenBank/DDBJ whole genome shotgun (WGS) entry which is preliminary data.</text>
</comment>
<organism evidence="1 2">
    <name type="scientific">Rhododendron molle</name>
    <name type="common">Chinese azalea</name>
    <name type="synonym">Azalea mollis</name>
    <dbReference type="NCBI Taxonomy" id="49168"/>
    <lineage>
        <taxon>Eukaryota</taxon>
        <taxon>Viridiplantae</taxon>
        <taxon>Streptophyta</taxon>
        <taxon>Embryophyta</taxon>
        <taxon>Tracheophyta</taxon>
        <taxon>Spermatophyta</taxon>
        <taxon>Magnoliopsida</taxon>
        <taxon>eudicotyledons</taxon>
        <taxon>Gunneridae</taxon>
        <taxon>Pentapetalae</taxon>
        <taxon>asterids</taxon>
        <taxon>Ericales</taxon>
        <taxon>Ericaceae</taxon>
        <taxon>Ericoideae</taxon>
        <taxon>Rhodoreae</taxon>
        <taxon>Rhododendron</taxon>
    </lineage>
</organism>
<gene>
    <name evidence="1" type="ORF">RHMOL_Rhmol10G0120800</name>
</gene>
<evidence type="ECO:0000313" key="2">
    <source>
        <dbReference type="Proteomes" id="UP001062846"/>
    </source>
</evidence>
<keyword evidence="2" id="KW-1185">Reference proteome</keyword>
<sequence length="67" mass="7747">MDCWAQSALMDLVTQCHSRDHSKNRLAGAMSNAIKDLIETFANTNWFYKRWWKSGPTSGIRAKKSWV</sequence>
<accession>A0ACC0M332</accession>
<evidence type="ECO:0000313" key="1">
    <source>
        <dbReference type="EMBL" id="KAI8534748.1"/>
    </source>
</evidence>
<name>A0ACC0M332_RHOML</name>
<dbReference type="EMBL" id="CM046397">
    <property type="protein sequence ID" value="KAI8534748.1"/>
    <property type="molecule type" value="Genomic_DNA"/>
</dbReference>
<proteinExistence type="predicted"/>
<reference evidence="1" key="1">
    <citation type="submission" date="2022-02" db="EMBL/GenBank/DDBJ databases">
        <title>Plant Genome Project.</title>
        <authorList>
            <person name="Zhang R.-G."/>
        </authorList>
    </citation>
    <scope>NUCLEOTIDE SEQUENCE</scope>
    <source>
        <strain evidence="1">AT1</strain>
    </source>
</reference>
<protein>
    <submittedName>
        <fullName evidence="1">Uncharacterized protein</fullName>
    </submittedName>
</protein>